<comment type="caution">
    <text evidence="1">The sequence shown here is derived from an EMBL/GenBank/DDBJ whole genome shotgun (WGS) entry which is preliminary data.</text>
</comment>
<keyword evidence="2" id="KW-1185">Reference proteome</keyword>
<reference evidence="1 2" key="1">
    <citation type="journal article" date="2023" name="Sci. Data">
        <title>Genome assembly of the Korean intertidal mud-creeper Batillaria attramentaria.</title>
        <authorList>
            <person name="Patra A.K."/>
            <person name="Ho P.T."/>
            <person name="Jun S."/>
            <person name="Lee S.J."/>
            <person name="Kim Y."/>
            <person name="Won Y.J."/>
        </authorList>
    </citation>
    <scope>NUCLEOTIDE SEQUENCE [LARGE SCALE GENOMIC DNA]</scope>
    <source>
        <strain evidence="1">Wonlab-2016</strain>
    </source>
</reference>
<name>A0ABD0JIF6_9CAEN</name>
<dbReference type="Proteomes" id="UP001519460">
    <property type="component" value="Unassembled WGS sequence"/>
</dbReference>
<organism evidence="1 2">
    <name type="scientific">Batillaria attramentaria</name>
    <dbReference type="NCBI Taxonomy" id="370345"/>
    <lineage>
        <taxon>Eukaryota</taxon>
        <taxon>Metazoa</taxon>
        <taxon>Spiralia</taxon>
        <taxon>Lophotrochozoa</taxon>
        <taxon>Mollusca</taxon>
        <taxon>Gastropoda</taxon>
        <taxon>Caenogastropoda</taxon>
        <taxon>Sorbeoconcha</taxon>
        <taxon>Cerithioidea</taxon>
        <taxon>Batillariidae</taxon>
        <taxon>Batillaria</taxon>
    </lineage>
</organism>
<evidence type="ECO:0000313" key="2">
    <source>
        <dbReference type="Proteomes" id="UP001519460"/>
    </source>
</evidence>
<accession>A0ABD0JIF6</accession>
<protein>
    <submittedName>
        <fullName evidence="1">Uncharacterized protein</fullName>
    </submittedName>
</protein>
<dbReference type="EMBL" id="JACVVK020000434">
    <property type="protein sequence ID" value="KAK7474535.1"/>
    <property type="molecule type" value="Genomic_DNA"/>
</dbReference>
<evidence type="ECO:0000313" key="1">
    <source>
        <dbReference type="EMBL" id="KAK7474535.1"/>
    </source>
</evidence>
<gene>
    <name evidence="1" type="ORF">BaRGS_00034229</name>
</gene>
<sequence>MCVCSTVGVQTGLAVLDCPSMGVLQCLCENFNLTVLDCPEMGVLHCRCGNSGPTLLDSPGIGMLQCPCGNSSLSRDVCVLHCQCRNLNRSLLCCQEFLHGQSSTSVASLSLTIQ</sequence>
<proteinExistence type="predicted"/>
<dbReference type="AlphaFoldDB" id="A0ABD0JIF6"/>